<name>A0A6L2Q507_COPFO</name>
<comment type="caution">
    <text evidence="1">The sequence shown here is derived from an EMBL/GenBank/DDBJ whole genome shotgun (WGS) entry which is preliminary data.</text>
</comment>
<protein>
    <submittedName>
        <fullName evidence="1">Uncharacterized protein</fullName>
    </submittedName>
</protein>
<organism evidence="1 2">
    <name type="scientific">Coptotermes formosanus</name>
    <name type="common">Formosan subterranean termite</name>
    <dbReference type="NCBI Taxonomy" id="36987"/>
    <lineage>
        <taxon>Eukaryota</taxon>
        <taxon>Metazoa</taxon>
        <taxon>Ecdysozoa</taxon>
        <taxon>Arthropoda</taxon>
        <taxon>Hexapoda</taxon>
        <taxon>Insecta</taxon>
        <taxon>Pterygota</taxon>
        <taxon>Neoptera</taxon>
        <taxon>Polyneoptera</taxon>
        <taxon>Dictyoptera</taxon>
        <taxon>Blattodea</taxon>
        <taxon>Blattoidea</taxon>
        <taxon>Termitoidae</taxon>
        <taxon>Rhinotermitidae</taxon>
        <taxon>Coptotermes</taxon>
    </lineage>
</organism>
<evidence type="ECO:0000313" key="2">
    <source>
        <dbReference type="Proteomes" id="UP000502823"/>
    </source>
</evidence>
<dbReference type="EMBL" id="BLKM01001242">
    <property type="protein sequence ID" value="GFG39816.1"/>
    <property type="molecule type" value="Genomic_DNA"/>
</dbReference>
<reference evidence="2" key="1">
    <citation type="submission" date="2020-01" db="EMBL/GenBank/DDBJ databases">
        <title>Draft genome sequence of the Termite Coptotermes fromosanus.</title>
        <authorList>
            <person name="Itakura S."/>
            <person name="Yosikawa Y."/>
            <person name="Umezawa K."/>
        </authorList>
    </citation>
    <scope>NUCLEOTIDE SEQUENCE [LARGE SCALE GENOMIC DNA]</scope>
</reference>
<keyword evidence="2" id="KW-1185">Reference proteome</keyword>
<sequence length="78" mass="8907">MVAKGCLDYKWEENPAESDFDRFSLNMGQATVYRLRIGCRCRSVGTGERCSTILPFDQQGWPGFMGHNGNGHFRPRYS</sequence>
<accession>A0A6L2Q507</accession>
<dbReference type="InParanoid" id="A0A6L2Q507"/>
<proteinExistence type="predicted"/>
<dbReference type="Proteomes" id="UP000502823">
    <property type="component" value="Unassembled WGS sequence"/>
</dbReference>
<dbReference type="AlphaFoldDB" id="A0A6L2Q507"/>
<gene>
    <name evidence="1" type="ORF">Cfor_10591</name>
</gene>
<evidence type="ECO:0000313" key="1">
    <source>
        <dbReference type="EMBL" id="GFG39816.1"/>
    </source>
</evidence>
<dbReference type="OrthoDB" id="567787at2759"/>